<evidence type="ECO:0000256" key="10">
    <source>
        <dbReference type="SAM" id="MobiDB-lite"/>
    </source>
</evidence>
<keyword evidence="9" id="KW-0175">Coiled coil</keyword>
<dbReference type="OrthoDB" id="9784823at2"/>
<evidence type="ECO:0000256" key="8">
    <source>
        <dbReference type="ARBA" id="ARBA00047942"/>
    </source>
</evidence>
<dbReference type="Gene3D" id="1.20.1260.30">
    <property type="match status" value="1"/>
</dbReference>
<evidence type="ECO:0000256" key="3">
    <source>
        <dbReference type="ARBA" id="ARBA00022603"/>
    </source>
</evidence>
<dbReference type="SUPFAM" id="SSF116734">
    <property type="entry name" value="DNA methylase specificity domain"/>
    <property type="match status" value="1"/>
</dbReference>
<dbReference type="AlphaFoldDB" id="A0A1I1Q0Y8"/>
<dbReference type="Gene3D" id="3.40.50.150">
    <property type="entry name" value="Vaccinia Virus protein VP39"/>
    <property type="match status" value="1"/>
</dbReference>
<comment type="similarity">
    <text evidence="1">Belongs to the N(4)/N(6)-methyltransferase family.</text>
</comment>
<evidence type="ECO:0000256" key="7">
    <source>
        <dbReference type="ARBA" id="ARBA00023125"/>
    </source>
</evidence>
<dbReference type="EC" id="2.1.1.72" evidence="2"/>
<feature type="domain" description="N6 adenine-specific DNA methyltransferase N-terminal" evidence="12">
    <location>
        <begin position="9"/>
        <end position="163"/>
    </location>
</feature>
<comment type="catalytic activity">
    <reaction evidence="8">
        <text>a 2'-deoxyadenosine in DNA + S-adenosyl-L-methionine = an N(6)-methyl-2'-deoxyadenosine in DNA + S-adenosyl-L-homocysteine + H(+)</text>
        <dbReference type="Rhea" id="RHEA:15197"/>
        <dbReference type="Rhea" id="RHEA-COMP:12418"/>
        <dbReference type="Rhea" id="RHEA-COMP:12419"/>
        <dbReference type="ChEBI" id="CHEBI:15378"/>
        <dbReference type="ChEBI" id="CHEBI:57856"/>
        <dbReference type="ChEBI" id="CHEBI:59789"/>
        <dbReference type="ChEBI" id="CHEBI:90615"/>
        <dbReference type="ChEBI" id="CHEBI:90616"/>
        <dbReference type="EC" id="2.1.1.72"/>
    </reaction>
</comment>
<dbReference type="GO" id="GO:0032259">
    <property type="term" value="P:methylation"/>
    <property type="evidence" value="ECO:0007669"/>
    <property type="project" value="UniProtKB-KW"/>
</dbReference>
<accession>A0A1I1Q0Y8</accession>
<keyword evidence="14" id="KW-1185">Reference proteome</keyword>
<evidence type="ECO:0000259" key="12">
    <source>
        <dbReference type="Pfam" id="PF12161"/>
    </source>
</evidence>
<evidence type="ECO:0000256" key="4">
    <source>
        <dbReference type="ARBA" id="ARBA00022679"/>
    </source>
</evidence>
<dbReference type="InterPro" id="IPR003356">
    <property type="entry name" value="DNA_methylase_A-5"/>
</dbReference>
<gene>
    <name evidence="13" type="ORF">SAMN05421773_110208</name>
</gene>
<evidence type="ECO:0000256" key="1">
    <source>
        <dbReference type="ARBA" id="ARBA00006594"/>
    </source>
</evidence>
<dbReference type="Pfam" id="PF12161">
    <property type="entry name" value="HsdM_N"/>
    <property type="match status" value="1"/>
</dbReference>
<keyword evidence="6" id="KW-0680">Restriction system</keyword>
<reference evidence="13 14" key="1">
    <citation type="submission" date="2016-10" db="EMBL/GenBank/DDBJ databases">
        <authorList>
            <person name="de Groot N.N."/>
        </authorList>
    </citation>
    <scope>NUCLEOTIDE SEQUENCE [LARGE SCALE GENOMIC DNA]</scope>
    <source>
        <strain evidence="13 14">CGMCC 4.5739</strain>
    </source>
</reference>
<dbReference type="Pfam" id="PF02384">
    <property type="entry name" value="N6_Mtase"/>
    <property type="match status" value="1"/>
</dbReference>
<evidence type="ECO:0000313" key="13">
    <source>
        <dbReference type="EMBL" id="SFD15806.1"/>
    </source>
</evidence>
<name>A0A1I1Q0Y8_9ACTN</name>
<dbReference type="Gene3D" id="3.90.220.20">
    <property type="entry name" value="DNA methylase specificity domains"/>
    <property type="match status" value="1"/>
</dbReference>
<evidence type="ECO:0000256" key="9">
    <source>
        <dbReference type="SAM" id="Coils"/>
    </source>
</evidence>
<dbReference type="GO" id="GO:0003677">
    <property type="term" value="F:DNA binding"/>
    <property type="evidence" value="ECO:0007669"/>
    <property type="project" value="UniProtKB-KW"/>
</dbReference>
<feature type="region of interest" description="Disordered" evidence="10">
    <location>
        <begin position="711"/>
        <end position="737"/>
    </location>
</feature>
<dbReference type="InterPro" id="IPR022749">
    <property type="entry name" value="D12N6_MeTrfase_N"/>
</dbReference>
<feature type="compositionally biased region" description="Acidic residues" evidence="10">
    <location>
        <begin position="711"/>
        <end position="730"/>
    </location>
</feature>
<evidence type="ECO:0000313" key="14">
    <source>
        <dbReference type="Proteomes" id="UP000199207"/>
    </source>
</evidence>
<keyword evidence="7" id="KW-0238">DNA-binding</keyword>
<dbReference type="PANTHER" id="PTHR42933">
    <property type="entry name" value="SLR6095 PROTEIN"/>
    <property type="match status" value="1"/>
</dbReference>
<protein>
    <recommendedName>
        <fullName evidence="2">site-specific DNA-methyltransferase (adenine-specific)</fullName>
        <ecNumber evidence="2">2.1.1.72</ecNumber>
    </recommendedName>
</protein>
<dbReference type="PANTHER" id="PTHR42933:SF3">
    <property type="entry name" value="TYPE I RESTRICTION ENZYME MJAVIII METHYLASE SUBUNIT"/>
    <property type="match status" value="1"/>
</dbReference>
<evidence type="ECO:0000256" key="6">
    <source>
        <dbReference type="ARBA" id="ARBA00022747"/>
    </source>
</evidence>
<dbReference type="InterPro" id="IPR038333">
    <property type="entry name" value="T1MK-like_N_sf"/>
</dbReference>
<dbReference type="GO" id="GO:0009307">
    <property type="term" value="P:DNA restriction-modification system"/>
    <property type="evidence" value="ECO:0007669"/>
    <property type="project" value="UniProtKB-KW"/>
</dbReference>
<feature type="coiled-coil region" evidence="9">
    <location>
        <begin position="1016"/>
        <end position="1043"/>
    </location>
</feature>
<sequence length="1063" mass="119008">MARITLPQLERHLFSAADILRGRMDASEYRDYIFGMLFLKRTSDEFQPAWEKVRSDALERYGDEEAALARADDPDSYSRLFYVPPRARWWPGPHRDPEAAGGTVPGICKVTERAGERLDQALEALQDSNKALAGVATHIRFNDTVGNKPRFSDTELRSLIRHFELYRLRNEDFEFPDMLGAAYEYLIGRFADSAGQRGGEFYTPRSVVRMMVRLVDPKPRETVYDPCMGSGGMLIAAHEHVEDNGGDVGDLLAAGQDMNPATWSMATMNMLLHGIREYDLRHGDTLTEPGHLTDAGRLRTFNKVLSNPPFSQNYDWAGVALADQKHGRRMWWGSTPETGKKADLMFVQHMISVLEEDGMAATVMPHGVLFRGGKEREIRENLLRDDCIEAVIGLGPNLFYGTALPACVLVLRRPHRKQGPRRDHVLFINADRDFTPGRNQNELRPEHAEKIVSVFRSWKAVDRYSRIVHRDELLTAETNLNIRRWVDNSPPAEPQDVRAHLYGGVPKSEVAAHQPLFNAFNVDPSDLFAERPGDDAYYDFLPEGPEATAARIPELTAAREAKMTSAYATWWAEHSPLFADLATHRKLRFLRRKLLHSFTEALRGPGILDDYQTAGIIADWWTARRYDLKALAAGGFGRVLEGWVDSVESIVQPIAPGSGNSRRPTVTAADWRRAMDEPVVRELIPGFLEEVAEADKVLAEAETAYQQAQEALDEALDTPDEAEEAPETELEPASAEELSKLHAAVTRTKKARTAAAKKRRDLNSRFLTELRTATNRALAEGNAQQHVLAILDRDIRTRLEAATATHRRDLITLFRLWAEKYAASLVDIEKGAEEAAADLTEWLRNTAMHTESRIRQVPLGELLTKDPKNGYSPVESPSWQGMLALGLGCLTPHGFVPRQLKNVPDSPTARRFLLSDGDLLLSRANTRELVGLAGIYRDVGSPCIYPDLMMRLSPDTRRCLPEFLELVLRSPSVRMAIQQSARGTNESMVKLNGTDVKRVLVPLPDMLAQRRIVAAHTAFERRIAALQKQVEKLRETERGITEALLSGVGAAIVTDPAARGFSV</sequence>
<dbReference type="EMBL" id="FOLM01000010">
    <property type="protein sequence ID" value="SFD15806.1"/>
    <property type="molecule type" value="Genomic_DNA"/>
</dbReference>
<dbReference type="GO" id="GO:0009007">
    <property type="term" value="F:site-specific DNA-methyltransferase (adenine-specific) activity"/>
    <property type="evidence" value="ECO:0007669"/>
    <property type="project" value="UniProtKB-EC"/>
</dbReference>
<organism evidence="13 14">
    <name type="scientific">Streptomyces aidingensis</name>
    <dbReference type="NCBI Taxonomy" id="910347"/>
    <lineage>
        <taxon>Bacteria</taxon>
        <taxon>Bacillati</taxon>
        <taxon>Actinomycetota</taxon>
        <taxon>Actinomycetes</taxon>
        <taxon>Kitasatosporales</taxon>
        <taxon>Streptomycetaceae</taxon>
        <taxon>Streptomyces</taxon>
    </lineage>
</organism>
<feature type="domain" description="DNA methylase adenine-specific" evidence="11">
    <location>
        <begin position="177"/>
        <end position="489"/>
    </location>
</feature>
<keyword evidence="3" id="KW-0489">Methyltransferase</keyword>
<proteinExistence type="inferred from homology"/>
<dbReference type="STRING" id="910347.SAMN05421773_110208"/>
<dbReference type="InterPro" id="IPR044946">
    <property type="entry name" value="Restrct_endonuc_typeI_TRD_sf"/>
</dbReference>
<dbReference type="InterPro" id="IPR051537">
    <property type="entry name" value="DNA_Adenine_Mtase"/>
</dbReference>
<evidence type="ECO:0000256" key="2">
    <source>
        <dbReference type="ARBA" id="ARBA00011900"/>
    </source>
</evidence>
<dbReference type="PRINTS" id="PR00507">
    <property type="entry name" value="N12N6MTFRASE"/>
</dbReference>
<evidence type="ECO:0000256" key="5">
    <source>
        <dbReference type="ARBA" id="ARBA00022691"/>
    </source>
</evidence>
<keyword evidence="4" id="KW-0808">Transferase</keyword>
<dbReference type="RefSeq" id="WP_093840027.1">
    <property type="nucleotide sequence ID" value="NZ_FOLM01000010.1"/>
</dbReference>
<dbReference type="Proteomes" id="UP000199207">
    <property type="component" value="Unassembled WGS sequence"/>
</dbReference>
<dbReference type="GO" id="GO:0008170">
    <property type="term" value="F:N-methyltransferase activity"/>
    <property type="evidence" value="ECO:0007669"/>
    <property type="project" value="InterPro"/>
</dbReference>
<dbReference type="InterPro" id="IPR029063">
    <property type="entry name" value="SAM-dependent_MTases_sf"/>
</dbReference>
<dbReference type="SUPFAM" id="SSF53335">
    <property type="entry name" value="S-adenosyl-L-methionine-dependent methyltransferases"/>
    <property type="match status" value="1"/>
</dbReference>
<keyword evidence="5" id="KW-0949">S-adenosyl-L-methionine</keyword>
<evidence type="ECO:0000259" key="11">
    <source>
        <dbReference type="Pfam" id="PF02384"/>
    </source>
</evidence>